<comment type="subcellular location">
    <subcellularLocation>
        <location evidence="1">Membrane</location>
        <topology evidence="1">Single-pass type I membrane protein</topology>
    </subcellularLocation>
</comment>
<evidence type="ECO:0000256" key="4">
    <source>
        <dbReference type="ARBA" id="ARBA00022989"/>
    </source>
</evidence>
<evidence type="ECO:0000313" key="17">
    <source>
        <dbReference type="EMBL" id="KAK1161442.1"/>
    </source>
</evidence>
<dbReference type="PROSITE" id="PS01186">
    <property type="entry name" value="EGF_2"/>
    <property type="match status" value="9"/>
</dbReference>
<feature type="domain" description="EGF-like" evidence="14">
    <location>
        <begin position="2101"/>
        <end position="2141"/>
    </location>
</feature>
<keyword evidence="6 10" id="KW-1015">Disulfide bond</keyword>
<dbReference type="InterPro" id="IPR024731">
    <property type="entry name" value="NELL2-like_EGF"/>
</dbReference>
<feature type="domain" description="EGF-like" evidence="14">
    <location>
        <begin position="248"/>
        <end position="287"/>
    </location>
</feature>
<feature type="domain" description="Link" evidence="16">
    <location>
        <begin position="2217"/>
        <end position="2307"/>
    </location>
</feature>
<keyword evidence="13" id="KW-0732">Signal</keyword>
<dbReference type="SMART" id="SM00180">
    <property type="entry name" value="EGF_Lam"/>
    <property type="match status" value="3"/>
</dbReference>
<evidence type="ECO:0000256" key="2">
    <source>
        <dbReference type="ARBA" id="ARBA00022536"/>
    </source>
</evidence>
<dbReference type="PROSITE" id="PS50213">
    <property type="entry name" value="FAS1"/>
    <property type="match status" value="7"/>
</dbReference>
<feature type="domain" description="EGF-like" evidence="14">
    <location>
        <begin position="735"/>
        <end position="775"/>
    </location>
</feature>
<comment type="caution">
    <text evidence="10">Lacks conserved residue(s) required for the propagation of feature annotation.</text>
</comment>
<feature type="domain" description="EGF-like" evidence="14">
    <location>
        <begin position="121"/>
        <end position="161"/>
    </location>
</feature>
<keyword evidence="5 12" id="KW-0472">Membrane</keyword>
<feature type="domain" description="EGF-like" evidence="14">
    <location>
        <begin position="1391"/>
        <end position="1428"/>
    </location>
</feature>
<feature type="domain" description="EGF-like" evidence="14">
    <location>
        <begin position="867"/>
        <end position="909"/>
    </location>
</feature>
<feature type="disulfide bond" evidence="10">
    <location>
        <begin position="2051"/>
        <end position="2060"/>
    </location>
</feature>
<dbReference type="Pfam" id="PF12947">
    <property type="entry name" value="EGF_3"/>
    <property type="match status" value="5"/>
</dbReference>
<feature type="disulfide bond" evidence="10">
    <location>
        <begin position="151"/>
        <end position="160"/>
    </location>
</feature>
<evidence type="ECO:0000256" key="9">
    <source>
        <dbReference type="ARBA" id="ARBA00023292"/>
    </source>
</evidence>
<dbReference type="PROSITE" id="PS50026">
    <property type="entry name" value="EGF_3"/>
    <property type="match status" value="17"/>
</dbReference>
<feature type="domain" description="FAS1" evidence="15">
    <location>
        <begin position="376"/>
        <end position="498"/>
    </location>
</feature>
<feature type="domain" description="EGF-like" evidence="14">
    <location>
        <begin position="825"/>
        <end position="864"/>
    </location>
</feature>
<dbReference type="InterPro" id="IPR000538">
    <property type="entry name" value="Link_dom"/>
</dbReference>
<feature type="domain" description="EGF-like" evidence="14">
    <location>
        <begin position="2027"/>
        <end position="2061"/>
    </location>
</feature>
<feature type="disulfide bond" evidence="10">
    <location>
        <begin position="1399"/>
        <end position="1416"/>
    </location>
</feature>
<feature type="disulfide bond" evidence="10">
    <location>
        <begin position="1440"/>
        <end position="1457"/>
    </location>
</feature>
<feature type="disulfide bond" evidence="10">
    <location>
        <begin position="196"/>
        <end position="205"/>
    </location>
</feature>
<feature type="domain" description="FAS1" evidence="15">
    <location>
        <begin position="1738"/>
        <end position="1878"/>
    </location>
</feature>
<dbReference type="Pfam" id="PF02469">
    <property type="entry name" value="Fasciclin"/>
    <property type="match status" value="6"/>
</dbReference>
<evidence type="ECO:0000256" key="12">
    <source>
        <dbReference type="SAM" id="Phobius"/>
    </source>
</evidence>
<evidence type="ECO:0008006" key="19">
    <source>
        <dbReference type="Google" id="ProtNLM"/>
    </source>
</evidence>
<dbReference type="Proteomes" id="UP001230051">
    <property type="component" value="Unassembled WGS sequence"/>
</dbReference>
<proteinExistence type="predicted"/>
<dbReference type="Gene3D" id="2.30.180.10">
    <property type="entry name" value="FAS1 domain"/>
    <property type="match status" value="6"/>
</dbReference>
<dbReference type="GO" id="GO:0016020">
    <property type="term" value="C:membrane"/>
    <property type="evidence" value="ECO:0007669"/>
    <property type="project" value="UniProtKB-SubCell"/>
</dbReference>
<feature type="domain" description="FAS1" evidence="15">
    <location>
        <begin position="1597"/>
        <end position="1724"/>
    </location>
</feature>
<dbReference type="PROSITE" id="PS01248">
    <property type="entry name" value="EGF_LAM_1"/>
    <property type="match status" value="1"/>
</dbReference>
<dbReference type="GO" id="GO:0005540">
    <property type="term" value="F:hyaluronic acid binding"/>
    <property type="evidence" value="ECO:0007669"/>
    <property type="project" value="InterPro"/>
</dbReference>
<dbReference type="InterPro" id="IPR000782">
    <property type="entry name" value="FAS1_domain"/>
</dbReference>
<dbReference type="GO" id="GO:0005509">
    <property type="term" value="F:calcium ion binding"/>
    <property type="evidence" value="ECO:0007669"/>
    <property type="project" value="InterPro"/>
</dbReference>
<sequence length="2575" mass="280072">MNYVVIGMTALWRGGLISFKMFFLLVICLMLSAEAQEKTARDSRCDARNTLQFSTVCTSCAAIPRAWCPPGSRRTTQITGVKGCSYLVDLGEETLTLSGCSHTCEKDVTEHKCCPGFWGPDCMPCPSKSDKPCNWKGTCMDGVTGNGTCICEAGFSGFACQECKDENVYGPDCQLECDCVHGICSSGIGGNGSCICETGYTGVRCDQESQLCHGMDCGENSVCNEGAGGTAVCGCMPGFQKTGQQCLPQDPCAQNVCDHNADCVNHGQRKYDCRCKEAYQGDGKVCVPVNPCLIDNGGCPTNSTNCVYKSAGKALCVCKSGMEGANPSAGCTLKDVCKKDSCDKSAKCVTGLDETASCVCKKGQISDGTFCYGNIIERILELNTESRHKGKLTSAINMFEKGCELALSKRLFTVFVPASTFTVTGMSEKYLCKLHMIIGLHMFSDLQDKVFWTLGGEPVHFMADKSFSFQRDQSKTYRILQSDLAAANGIIHIINQPVTNISPEHAENEQDSKKTIEEIIANQLKFSRYQTLLENCEMSPILEGPGPFTVFVPTNEAVDQHRDGTIIYLLTDGKKKLQELVKHHIYASASVTIDRLAAMPQILTKANQIITVNVTSDGRIVLGDKAVVLNQQDIVASNGIIHVIDEILIPPSIVPILPHRCDVTEYNIVMGQCVDCSKLDTTSCPLGSTELDKFHKGCEYISSVMNIITNRRGCAKYCNKTVVRPDCCKGFYGPDCKACLGGFQTPCYQHGTCSDGIQGNGTCSCLPDFQGIACHICSNPNKHGEMCDEDCKCLHGVCDNRPGSKGVCRINSCAEGYTGELCDRVTKPCGPSGLSQYCHINAVCDYSDDTRCVCRNGYEGDGFSCREINPCQKADQGGCSANARCIYTSPGNATCICNEGWAGDGQACVEIDNCLLNNRGGCHYNADCITQGPGQSECVCKKNYMGDGYNCDIINPCLQSNGGCHSLAKCKPLGGGERECLCPEDYGGDGAICYGNILTELASNSNFFSFYQWIKSSSLSNPEGNVTVLVPSENAIKGLKEEVREFWMKPYMLPFLVRVHFLEGAFTIDDLKQRGDVELSTLNPRTKWEVKNTSGTVMIQKASILISDIPAVNGFINVIDQVLIPSLADIPPPPPGLMQVLNQTTSFSLFKKALLHYNLTEKIDSSEKYTILIPFNKAIEDHLNATGSEELDEDSVRYHIIVEERLLPGNLKNGIHKSTMLGSSYQIMFHNNNENQTYANEVPLNGEFYITRNGMLMGISQLLHIHKNRCNKNVTVLTKGVCGRCDGNHRCPKRGIPLTHVADMAALKSNCKYRKKNKRLNGCSYQCLSVTEDHNCCPGYFGLNCFKCPGKPGNWCSNNGICQDGVLGSGDCLCKEGFHGTACEDCEPGRHGTSCESECTCIHGKCLDGIGGDGKCVCYKGWKGANCTVEIVADPCNDRCDPNANCLTGLPGSLPTCSCSAGYAGNGSFCSEINPCDSGNGGCSEHANCTMISPGERSCTCTEGYFGDGVVCIEKDGCLIDHGGCHRLAECIKTGPNLVGCNCLPGYSGDGKMCLPINPCKTNNGGCSYFAWCRYTEPGSRNCSCRFSYVGDGLTCRGRLHRELEREPAASWFNKKAQTHILKELNGEGLFTVFVPHQDYISNDTIEEWKNKSLTGHMVRYHVVGCRTLLLSDIQSLSTLVTLSGSSLQILVEEDTVYLNKEVKIVSSDFVTSNGVIHFIDKVLVPSDLQSKSDLHQPKKNVTETAESHGYTIFSKLLQDAGLLSMVQNSLHHPFTMLWPTDKVFNSLPDERKKWLYSEDHRDKLAAYIKAHIIRDNKIVAADLPNQKSLRTLYGSLISFACSRNITGDIFVDDGNAKIVDREIEFDVGIAYGIDQLLEPPNMGARCDDFVTTTVSGRCGSCSFTPSCPTGSTMVRVSVCSHPYFYTPGLFHSPFGYRRRYHHLMNPFQHKLSIGCMKECNSTQWVAKCCKNHYGRDCQVCPGGLEAPCSNHGDCNDGISEQGKCNCSLGFTGRTCGQCAPNRYGPDCRECSCTVHGKCAEGIDGDGSCFCKEGWIGENCELQLGVKPVCTPECDDNAVCQPNNICECDSLYEGDGRNCTVVDLCMDSNGGCHEHATCTQNGVSRTCTCLPAYTGDGYSCTAINRCVSDNGGCSEFATCIFTGPNERRCECNEGFVGNGVQCLEKAIPPLDRCLEENGGCHPQAICTDLHFEEKMAGVFHVQSPKGKYKLTYSDAQAACQAEGATMATIAQLSAAQQFGYHSCAAGWLDSENVGYPTTNPSLNCGSNHVGVVLYNKPGSLYDAYCYRIKDVSCVCRDGYVGDGDFCNGNLLDVVASNANFSVFYSTLLEYANYSSRGVELVDFLSNETTYETLFVPADAGFGENKTLSLRDLEYHISVNDSFIFYEEMSHGTVIPSRLGYNLSVTVSSFKRWKLTNGSKLVNDHLIVEWDIPASNGILHVIERPLKAPPPPVLSAVAPASPHSSAAVVSTVLAVCLLAVAAGGVLYFCFKPKNEGFHFRYFKADEDEDDGMPSPAEGRSSLVSVPNPLFSGYNAFTEPFDETTDIDYSDTQSILG</sequence>
<dbReference type="CDD" id="cd00055">
    <property type="entry name" value="EGF_Lam"/>
    <property type="match status" value="1"/>
</dbReference>
<dbReference type="GO" id="GO:0007155">
    <property type="term" value="P:cell adhesion"/>
    <property type="evidence" value="ECO:0007669"/>
    <property type="project" value="InterPro"/>
</dbReference>
<dbReference type="FunFam" id="2.10.25.10:FF:000040">
    <property type="entry name" value="Stabilin 2"/>
    <property type="match status" value="5"/>
</dbReference>
<dbReference type="Pfam" id="PF24887">
    <property type="entry name" value="EGF_STAB1-2"/>
    <property type="match status" value="2"/>
</dbReference>
<dbReference type="FunFam" id="2.30.180.10:FF:000014">
    <property type="entry name" value="Stabilin 1"/>
    <property type="match status" value="1"/>
</dbReference>
<keyword evidence="3 12" id="KW-0812">Transmembrane</keyword>
<feature type="disulfide bond" evidence="11">
    <location>
        <begin position="2263"/>
        <end position="2284"/>
    </location>
</feature>
<feature type="domain" description="EGF-like" evidence="14">
    <location>
        <begin position="1472"/>
        <end position="1513"/>
    </location>
</feature>
<feature type="domain" description="FAS1" evidence="15">
    <location>
        <begin position="994"/>
        <end position="1123"/>
    </location>
</feature>
<keyword evidence="18" id="KW-1185">Reference proteome</keyword>
<feature type="disulfide bond" evidence="10">
    <location>
        <begin position="177"/>
        <end position="194"/>
    </location>
</feature>
<feature type="domain" description="EGF-like" evidence="14">
    <location>
        <begin position="1977"/>
        <end position="2017"/>
    </location>
</feature>
<comment type="caution">
    <text evidence="17">The sequence shown here is derived from an EMBL/GenBank/DDBJ whole genome shotgun (WGS) entry which is preliminary data.</text>
</comment>
<feature type="chain" id="PRO_5042263962" description="Stabilin-1" evidence="13">
    <location>
        <begin position="36"/>
        <end position="2575"/>
    </location>
</feature>
<feature type="domain" description="EGF-like" evidence="14">
    <location>
        <begin position="1432"/>
        <end position="1471"/>
    </location>
</feature>
<evidence type="ECO:0000256" key="5">
    <source>
        <dbReference type="ARBA" id="ARBA00023136"/>
    </source>
</evidence>
<feature type="transmembrane region" description="Helical" evidence="12">
    <location>
        <begin position="2486"/>
        <end position="2509"/>
    </location>
</feature>
<dbReference type="EMBL" id="JAGXEW010000018">
    <property type="protein sequence ID" value="KAK1161442.1"/>
    <property type="molecule type" value="Genomic_DNA"/>
</dbReference>
<keyword evidence="9" id="KW-0424">Laminin EGF-like domain</keyword>
<dbReference type="InterPro" id="IPR002049">
    <property type="entry name" value="LE_dom"/>
</dbReference>
<name>A0AAD8D0F6_ACIOX</name>
<dbReference type="PROSITE" id="PS01241">
    <property type="entry name" value="LINK_1"/>
    <property type="match status" value="1"/>
</dbReference>
<dbReference type="SMART" id="SM00554">
    <property type="entry name" value="FAS1"/>
    <property type="match status" value="7"/>
</dbReference>
<dbReference type="InterPro" id="IPR036378">
    <property type="entry name" value="FAS1_dom_sf"/>
</dbReference>
<dbReference type="PANTHER" id="PTHR24038">
    <property type="entry name" value="STABILIN"/>
    <property type="match status" value="1"/>
</dbReference>
<feature type="disulfide bond" evidence="10">
    <location>
        <begin position="1436"/>
        <end position="1446"/>
    </location>
</feature>
<evidence type="ECO:0000259" key="14">
    <source>
        <dbReference type="PROSITE" id="PS50026"/>
    </source>
</evidence>
<feature type="domain" description="FAS1" evidence="15">
    <location>
        <begin position="2327"/>
        <end position="2465"/>
    </location>
</feature>
<evidence type="ECO:0000256" key="10">
    <source>
        <dbReference type="PROSITE-ProRule" id="PRU00076"/>
    </source>
</evidence>
<feature type="domain" description="EGF-like" evidence="14">
    <location>
        <begin position="1352"/>
        <end position="1384"/>
    </location>
</feature>
<keyword evidence="2 10" id="KW-0245">EGF-like domain</keyword>
<evidence type="ECO:0000256" key="6">
    <source>
        <dbReference type="ARBA" id="ARBA00023157"/>
    </source>
</evidence>
<dbReference type="SMART" id="SM00445">
    <property type="entry name" value="LINK"/>
    <property type="match status" value="1"/>
</dbReference>
<feature type="domain" description="EGF-like" evidence="14">
    <location>
        <begin position="2142"/>
        <end position="2183"/>
    </location>
</feature>
<accession>A0AAD8D0F6</accession>
<evidence type="ECO:0000313" key="18">
    <source>
        <dbReference type="Proteomes" id="UP001230051"/>
    </source>
</evidence>
<reference evidence="17" key="1">
    <citation type="submission" date="2022-02" db="EMBL/GenBank/DDBJ databases">
        <title>Atlantic sturgeon de novo genome assembly.</title>
        <authorList>
            <person name="Stock M."/>
            <person name="Klopp C."/>
            <person name="Guiguen Y."/>
            <person name="Cabau C."/>
            <person name="Parinello H."/>
            <person name="Santidrian Yebra-Pimentel E."/>
            <person name="Kuhl H."/>
            <person name="Dirks R.P."/>
            <person name="Guessner J."/>
            <person name="Wuertz S."/>
            <person name="Du K."/>
            <person name="Schartl M."/>
        </authorList>
    </citation>
    <scope>NUCLEOTIDE SEQUENCE</scope>
    <source>
        <strain evidence="17">STURGEONOMICS-FGT-2020</strain>
        <tissue evidence="17">Whole blood</tissue>
    </source>
</reference>
<dbReference type="SUPFAM" id="SSF56436">
    <property type="entry name" value="C-type lectin-like"/>
    <property type="match status" value="1"/>
</dbReference>
<feature type="disulfide bond" evidence="10">
    <location>
        <begin position="1418"/>
        <end position="1427"/>
    </location>
</feature>
<dbReference type="InterPro" id="IPR016187">
    <property type="entry name" value="CTDL_fold"/>
</dbReference>
<feature type="disulfide bond" evidence="10">
    <location>
        <begin position="2007"/>
        <end position="2016"/>
    </location>
</feature>
<feature type="domain" description="EGF-like" evidence="14">
    <location>
        <begin position="910"/>
        <end position="952"/>
    </location>
</feature>
<dbReference type="InterPro" id="IPR000742">
    <property type="entry name" value="EGF"/>
</dbReference>
<evidence type="ECO:0000256" key="3">
    <source>
        <dbReference type="ARBA" id="ARBA00022692"/>
    </source>
</evidence>
<evidence type="ECO:0000259" key="15">
    <source>
        <dbReference type="PROSITE" id="PS50213"/>
    </source>
</evidence>
<keyword evidence="8" id="KW-0325">Glycoprotein</keyword>
<dbReference type="PANTHER" id="PTHR24038:SF8">
    <property type="entry name" value="STABILIN-1"/>
    <property type="match status" value="1"/>
</dbReference>
<dbReference type="Gene3D" id="2.10.25.10">
    <property type="entry name" value="Laminin"/>
    <property type="match status" value="9"/>
</dbReference>
<organism evidence="17 18">
    <name type="scientific">Acipenser oxyrinchus oxyrinchus</name>
    <dbReference type="NCBI Taxonomy" id="40147"/>
    <lineage>
        <taxon>Eukaryota</taxon>
        <taxon>Metazoa</taxon>
        <taxon>Chordata</taxon>
        <taxon>Craniata</taxon>
        <taxon>Vertebrata</taxon>
        <taxon>Euteleostomi</taxon>
        <taxon>Actinopterygii</taxon>
        <taxon>Chondrostei</taxon>
        <taxon>Acipenseriformes</taxon>
        <taxon>Acipenseridae</taxon>
        <taxon>Acipenser</taxon>
    </lineage>
</organism>
<dbReference type="PRINTS" id="PR01265">
    <property type="entry name" value="LINKMODULE"/>
</dbReference>
<dbReference type="SUPFAM" id="SSF82153">
    <property type="entry name" value="FAS1 domain"/>
    <property type="match status" value="7"/>
</dbReference>
<dbReference type="FunFam" id="3.10.100.10:FF:000001">
    <property type="entry name" value="Hyaluronan proteoglycan link protein 1"/>
    <property type="match status" value="1"/>
</dbReference>
<dbReference type="InterPro" id="IPR016186">
    <property type="entry name" value="C-type_lectin-like/link_sf"/>
</dbReference>
<feature type="domain" description="FAS1" evidence="15">
    <location>
        <begin position="513"/>
        <end position="648"/>
    </location>
</feature>
<dbReference type="InterPro" id="IPR056806">
    <property type="entry name" value="EGF_STAB1-2"/>
</dbReference>
<dbReference type="InterPro" id="IPR001881">
    <property type="entry name" value="EGF-like_Ca-bd_dom"/>
</dbReference>
<gene>
    <name evidence="17" type="ORF">AOXY_G18977</name>
</gene>
<dbReference type="FunFam" id="2.30.180.10:FF:000005">
    <property type="entry name" value="Stabilin 2"/>
    <property type="match status" value="2"/>
</dbReference>
<evidence type="ECO:0000256" key="8">
    <source>
        <dbReference type="ARBA" id="ARBA00023180"/>
    </source>
</evidence>
<evidence type="ECO:0000256" key="7">
    <source>
        <dbReference type="ARBA" id="ARBA00023170"/>
    </source>
</evidence>
<feature type="domain" description="EGF-like" evidence="14">
    <location>
        <begin position="953"/>
        <end position="992"/>
    </location>
</feature>
<dbReference type="Pfam" id="PF00193">
    <property type="entry name" value="Xlink"/>
    <property type="match status" value="1"/>
</dbReference>
<feature type="signal peptide" evidence="13">
    <location>
        <begin position="1"/>
        <end position="35"/>
    </location>
</feature>
<dbReference type="SMART" id="SM00179">
    <property type="entry name" value="EGF_CA"/>
    <property type="match status" value="3"/>
</dbReference>
<evidence type="ECO:0000259" key="16">
    <source>
        <dbReference type="PROSITE" id="PS50963"/>
    </source>
</evidence>
<dbReference type="SUPFAM" id="SSF57196">
    <property type="entry name" value="EGF/Laminin"/>
    <property type="match status" value="4"/>
</dbReference>
<keyword evidence="7" id="KW-0675">Receptor</keyword>
<dbReference type="Gene3D" id="3.10.100.10">
    <property type="entry name" value="Mannose-Binding Protein A, subunit A"/>
    <property type="match status" value="1"/>
</dbReference>
<evidence type="ECO:0000256" key="11">
    <source>
        <dbReference type="PROSITE-ProRule" id="PRU00323"/>
    </source>
</evidence>
<feature type="disulfide bond" evidence="10">
    <location>
        <begin position="765"/>
        <end position="774"/>
    </location>
</feature>
<feature type="domain" description="EGF-like" evidence="14">
    <location>
        <begin position="169"/>
        <end position="206"/>
    </location>
</feature>
<feature type="disulfide bond" evidence="10">
    <location>
        <begin position="1374"/>
        <end position="1383"/>
    </location>
</feature>
<evidence type="ECO:0000256" key="13">
    <source>
        <dbReference type="SAM" id="SignalP"/>
    </source>
</evidence>
<dbReference type="SMART" id="SM00181">
    <property type="entry name" value="EGF"/>
    <property type="match status" value="23"/>
</dbReference>
<dbReference type="Gene3D" id="2.90.20.10">
    <property type="entry name" value="Plasmodium vivax P25 domain"/>
    <property type="match status" value="1"/>
</dbReference>
<evidence type="ECO:0000256" key="1">
    <source>
        <dbReference type="ARBA" id="ARBA00004479"/>
    </source>
</evidence>
<keyword evidence="4 12" id="KW-1133">Transmembrane helix</keyword>
<protein>
    <recommendedName>
        <fullName evidence="19">Stabilin-1</fullName>
    </recommendedName>
</protein>
<feature type="domain" description="FAS1" evidence="15">
    <location>
        <begin position="1134"/>
        <end position="1263"/>
    </location>
</feature>
<feature type="domain" description="EGF-like" evidence="14">
    <location>
        <begin position="1514"/>
        <end position="1555"/>
    </location>
</feature>
<dbReference type="PROSITE" id="PS00022">
    <property type="entry name" value="EGF_1"/>
    <property type="match status" value="7"/>
</dbReference>
<dbReference type="Gene3D" id="2.170.300.10">
    <property type="entry name" value="Tie2 ligand-binding domain superfamily"/>
    <property type="match status" value="2"/>
</dbReference>
<dbReference type="PROSITE" id="PS50963">
    <property type="entry name" value="LINK_2"/>
    <property type="match status" value="1"/>
</dbReference>